<gene>
    <name evidence="2" type="ORF">BCR34DRAFT_580183</name>
</gene>
<protein>
    <recommendedName>
        <fullName evidence="4">Secreted protein</fullName>
    </recommendedName>
</protein>
<name>A0A1Y1Y963_9PLEO</name>
<organism evidence="2 3">
    <name type="scientific">Clohesyomyces aquaticus</name>
    <dbReference type="NCBI Taxonomy" id="1231657"/>
    <lineage>
        <taxon>Eukaryota</taxon>
        <taxon>Fungi</taxon>
        <taxon>Dikarya</taxon>
        <taxon>Ascomycota</taxon>
        <taxon>Pezizomycotina</taxon>
        <taxon>Dothideomycetes</taxon>
        <taxon>Pleosporomycetidae</taxon>
        <taxon>Pleosporales</taxon>
        <taxon>Lindgomycetaceae</taxon>
        <taxon>Clohesyomyces</taxon>
    </lineage>
</organism>
<dbReference type="AlphaFoldDB" id="A0A1Y1Y963"/>
<feature type="chain" id="PRO_5012756444" description="Secreted protein" evidence="1">
    <location>
        <begin position="21"/>
        <end position="142"/>
    </location>
</feature>
<dbReference type="Proteomes" id="UP000193144">
    <property type="component" value="Unassembled WGS sequence"/>
</dbReference>
<comment type="caution">
    <text evidence="2">The sequence shown here is derived from an EMBL/GenBank/DDBJ whole genome shotgun (WGS) entry which is preliminary data.</text>
</comment>
<evidence type="ECO:0000313" key="3">
    <source>
        <dbReference type="Proteomes" id="UP000193144"/>
    </source>
</evidence>
<feature type="signal peptide" evidence="1">
    <location>
        <begin position="1"/>
        <end position="20"/>
    </location>
</feature>
<reference evidence="2 3" key="1">
    <citation type="submission" date="2016-07" db="EMBL/GenBank/DDBJ databases">
        <title>Pervasive Adenine N6-methylation of Active Genes in Fungi.</title>
        <authorList>
            <consortium name="DOE Joint Genome Institute"/>
            <person name="Mondo S.J."/>
            <person name="Dannebaum R.O."/>
            <person name="Kuo R.C."/>
            <person name="Labutti K."/>
            <person name="Haridas S."/>
            <person name="Kuo A."/>
            <person name="Salamov A."/>
            <person name="Ahrendt S.R."/>
            <person name="Lipzen A."/>
            <person name="Sullivan W."/>
            <person name="Andreopoulos W.B."/>
            <person name="Clum A."/>
            <person name="Lindquist E."/>
            <person name="Daum C."/>
            <person name="Ramamoorthy G.K."/>
            <person name="Gryganskyi A."/>
            <person name="Culley D."/>
            <person name="Magnuson J.K."/>
            <person name="James T.Y."/>
            <person name="O'Malley M.A."/>
            <person name="Stajich J.E."/>
            <person name="Spatafora J.W."/>
            <person name="Visel A."/>
            <person name="Grigoriev I.V."/>
        </authorList>
    </citation>
    <scope>NUCLEOTIDE SEQUENCE [LARGE SCALE GENOMIC DNA]</scope>
    <source>
        <strain evidence="2 3">CBS 115471</strain>
    </source>
</reference>
<evidence type="ECO:0008006" key="4">
    <source>
        <dbReference type="Google" id="ProtNLM"/>
    </source>
</evidence>
<evidence type="ECO:0000256" key="1">
    <source>
        <dbReference type="SAM" id="SignalP"/>
    </source>
</evidence>
<dbReference type="OrthoDB" id="5350153at2759"/>
<dbReference type="EMBL" id="MCFA01000318">
    <property type="protein sequence ID" value="ORX94104.1"/>
    <property type="molecule type" value="Genomic_DNA"/>
</dbReference>
<sequence length="142" mass="15153">MKISAILICSGLLMVPGTLAGQCTKVGSKYRCGRIENNSKRTMSYTQDPNSSTAPHLCQFWNWPGHSDKPVKCTQYTTPPGGTAGCGTCSAKGVDVDGFTFADTDYIINNDPITKGVWTKIDDLTTVVCNGGQGSTKPYCTS</sequence>
<evidence type="ECO:0000313" key="2">
    <source>
        <dbReference type="EMBL" id="ORX94104.1"/>
    </source>
</evidence>
<keyword evidence="1" id="KW-0732">Signal</keyword>
<accession>A0A1Y1Y963</accession>
<keyword evidence="3" id="KW-1185">Reference proteome</keyword>
<proteinExistence type="predicted"/>